<dbReference type="Pfam" id="PF03239">
    <property type="entry name" value="FTR1"/>
    <property type="match status" value="1"/>
</dbReference>
<evidence type="ECO:0000256" key="3">
    <source>
        <dbReference type="ARBA" id="ARBA00022692"/>
    </source>
</evidence>
<comment type="similarity">
    <text evidence="2">Belongs to the oxidase-dependent Fe transporter (OFeT) (TC 9.A.10.1) family.</text>
</comment>
<evidence type="ECO:0000256" key="2">
    <source>
        <dbReference type="ARBA" id="ARBA00008333"/>
    </source>
</evidence>
<gene>
    <name evidence="7" type="ORF">M622_07205</name>
</gene>
<protein>
    <recommendedName>
        <fullName evidence="9">FTR1 family iron permease</fullName>
    </recommendedName>
</protein>
<dbReference type="PATRIC" id="fig|1348657.5.peg.3457"/>
<feature type="transmembrane region" description="Helical" evidence="6">
    <location>
        <begin position="244"/>
        <end position="265"/>
    </location>
</feature>
<dbReference type="OrthoDB" id="5294331at2"/>
<evidence type="ECO:0000313" key="8">
    <source>
        <dbReference type="Proteomes" id="UP000015455"/>
    </source>
</evidence>
<dbReference type="RefSeq" id="WP_021250837.1">
    <property type="nucleotide sequence ID" value="NZ_ATJV01000103.1"/>
</dbReference>
<evidence type="ECO:0008006" key="9">
    <source>
        <dbReference type="Google" id="ProtNLM"/>
    </source>
</evidence>
<comment type="subcellular location">
    <subcellularLocation>
        <location evidence="1">Membrane</location>
        <topology evidence="1">Multi-pass membrane protein</topology>
    </subcellularLocation>
</comment>
<feature type="transmembrane region" description="Helical" evidence="6">
    <location>
        <begin position="150"/>
        <end position="171"/>
    </location>
</feature>
<dbReference type="PANTHER" id="PTHR31632">
    <property type="entry name" value="IRON TRANSPORTER FTH1"/>
    <property type="match status" value="1"/>
</dbReference>
<feature type="transmembrane region" description="Helical" evidence="6">
    <location>
        <begin position="115"/>
        <end position="138"/>
    </location>
</feature>
<proteinExistence type="inferred from homology"/>
<dbReference type="GO" id="GO:0015093">
    <property type="term" value="F:ferrous iron transmembrane transporter activity"/>
    <property type="evidence" value="ECO:0007669"/>
    <property type="project" value="TreeGrafter"/>
</dbReference>
<keyword evidence="5 6" id="KW-0472">Membrane</keyword>
<accession>S9ZHF8</accession>
<evidence type="ECO:0000256" key="4">
    <source>
        <dbReference type="ARBA" id="ARBA00022989"/>
    </source>
</evidence>
<organism evidence="7 8">
    <name type="scientific">Thauera terpenica 58Eu</name>
    <dbReference type="NCBI Taxonomy" id="1348657"/>
    <lineage>
        <taxon>Bacteria</taxon>
        <taxon>Pseudomonadati</taxon>
        <taxon>Pseudomonadota</taxon>
        <taxon>Betaproteobacteria</taxon>
        <taxon>Rhodocyclales</taxon>
        <taxon>Zoogloeaceae</taxon>
        <taxon>Thauera</taxon>
    </lineage>
</organism>
<dbReference type="AlphaFoldDB" id="S9ZHF8"/>
<feature type="transmembrane region" description="Helical" evidence="6">
    <location>
        <begin position="38"/>
        <end position="65"/>
    </location>
</feature>
<evidence type="ECO:0000313" key="7">
    <source>
        <dbReference type="EMBL" id="EPZ14036.1"/>
    </source>
</evidence>
<keyword evidence="3 6" id="KW-0812">Transmembrane</keyword>
<dbReference type="eggNOG" id="COG0672">
    <property type="taxonomic scope" value="Bacteria"/>
</dbReference>
<evidence type="ECO:0000256" key="1">
    <source>
        <dbReference type="ARBA" id="ARBA00004141"/>
    </source>
</evidence>
<sequence>MEQVAFIVWRESIEALLVVGILFTWLRASPEGRRGLPWLWGGVGAGLLLAGALGLVLLGLASWLSDTGQEWFQAVMALAACALVVHMVLWMRQRGRSLRRELETGASEQIHQQRWWGLFALVMIAVAREGSETVVFLYGTVLSSRTEGSAAAMGLAGLGGFALALLSFWLLQLGGRFITWRRFFRITETLLLLLAGALLVLATDRLISLEVLPTLIDPVWDSAWLMGTEQGLGKLLADFAGYRAMPALSQVLVWFAYWAAVIVLLRSSARKLVQPPAANPDHGALAA</sequence>
<keyword evidence="8" id="KW-1185">Reference proteome</keyword>
<feature type="transmembrane region" description="Helical" evidence="6">
    <location>
        <begin position="6"/>
        <end position="26"/>
    </location>
</feature>
<dbReference type="PANTHER" id="PTHR31632:SF2">
    <property type="entry name" value="PLASMA MEMBRANE IRON PERMEASE"/>
    <property type="match status" value="1"/>
</dbReference>
<name>S9ZHF8_9RHOO</name>
<keyword evidence="4 6" id="KW-1133">Transmembrane helix</keyword>
<evidence type="ECO:0000256" key="5">
    <source>
        <dbReference type="ARBA" id="ARBA00023136"/>
    </source>
</evidence>
<feature type="transmembrane region" description="Helical" evidence="6">
    <location>
        <begin position="183"/>
        <end position="202"/>
    </location>
</feature>
<dbReference type="EMBL" id="ATJV01000103">
    <property type="protein sequence ID" value="EPZ14036.1"/>
    <property type="molecule type" value="Genomic_DNA"/>
</dbReference>
<reference evidence="7 8" key="1">
    <citation type="submission" date="2013-06" db="EMBL/GenBank/DDBJ databases">
        <title>Draft genome sequence of Thauera terpenica.</title>
        <authorList>
            <person name="Liu B."/>
            <person name="Frostegard A.H."/>
            <person name="Shapleigh J.P."/>
        </authorList>
    </citation>
    <scope>NUCLEOTIDE SEQUENCE [LARGE SCALE GENOMIC DNA]</scope>
    <source>
        <strain evidence="7 8">58Eu</strain>
    </source>
</reference>
<evidence type="ECO:0000256" key="6">
    <source>
        <dbReference type="SAM" id="Phobius"/>
    </source>
</evidence>
<dbReference type="Proteomes" id="UP000015455">
    <property type="component" value="Unassembled WGS sequence"/>
</dbReference>
<comment type="caution">
    <text evidence="7">The sequence shown here is derived from an EMBL/GenBank/DDBJ whole genome shotgun (WGS) entry which is preliminary data.</text>
</comment>
<dbReference type="STRING" id="1348657.M622_07205"/>
<dbReference type="InterPro" id="IPR004923">
    <property type="entry name" value="FTR1/Fip1/EfeU"/>
</dbReference>
<dbReference type="GO" id="GO:0033573">
    <property type="term" value="C:high-affinity iron permease complex"/>
    <property type="evidence" value="ECO:0007669"/>
    <property type="project" value="InterPro"/>
</dbReference>
<feature type="transmembrane region" description="Helical" evidence="6">
    <location>
        <begin position="71"/>
        <end position="90"/>
    </location>
</feature>